<evidence type="ECO:0000313" key="3">
    <source>
        <dbReference type="Proteomes" id="UP001497623"/>
    </source>
</evidence>
<evidence type="ECO:0000256" key="1">
    <source>
        <dbReference type="SAM" id="MobiDB-lite"/>
    </source>
</evidence>
<keyword evidence="3" id="KW-1185">Reference proteome</keyword>
<name>A0AAV2PWI7_MEGNR</name>
<feature type="non-terminal residue" evidence="2">
    <location>
        <position position="1"/>
    </location>
</feature>
<comment type="caution">
    <text evidence="2">The sequence shown here is derived from an EMBL/GenBank/DDBJ whole genome shotgun (WGS) entry which is preliminary data.</text>
</comment>
<proteinExistence type="predicted"/>
<dbReference type="Proteomes" id="UP001497623">
    <property type="component" value="Unassembled WGS sequence"/>
</dbReference>
<protein>
    <submittedName>
        <fullName evidence="2">Uncharacterized protein</fullName>
    </submittedName>
</protein>
<organism evidence="2 3">
    <name type="scientific">Meganyctiphanes norvegica</name>
    <name type="common">Northern krill</name>
    <name type="synonym">Thysanopoda norvegica</name>
    <dbReference type="NCBI Taxonomy" id="48144"/>
    <lineage>
        <taxon>Eukaryota</taxon>
        <taxon>Metazoa</taxon>
        <taxon>Ecdysozoa</taxon>
        <taxon>Arthropoda</taxon>
        <taxon>Crustacea</taxon>
        <taxon>Multicrustacea</taxon>
        <taxon>Malacostraca</taxon>
        <taxon>Eumalacostraca</taxon>
        <taxon>Eucarida</taxon>
        <taxon>Euphausiacea</taxon>
        <taxon>Euphausiidae</taxon>
        <taxon>Meganyctiphanes</taxon>
    </lineage>
</organism>
<evidence type="ECO:0000313" key="2">
    <source>
        <dbReference type="EMBL" id="CAL4065053.1"/>
    </source>
</evidence>
<gene>
    <name evidence="2" type="ORF">MNOR_LOCUS4511</name>
</gene>
<feature type="region of interest" description="Disordered" evidence="1">
    <location>
        <begin position="1"/>
        <end position="30"/>
    </location>
</feature>
<sequence length="338" mass="36092">GNASSQAIRTTPSKLKSPSSTSKGMSKSLGRASGVSFLKEVDSMNSCPTKIPKVSFTGPTQAEPVPKPPTKVPKISYSKSYSEKFLSLPRVSSESKIPASNVLKRSDTFIASNSENNAIPCFSASTSSSPLKEMVITNNKVQLPLDINDITSPSKGSVSLSRTVSSPAIKSISPKSPSHKPIVLKVEGPKCFTNATSKENTVVSIISEGNNFLSSKPNSEAVISPKTTNISVSHSNEQSGLKAEPIYSSLSNNTHPNILTPSSTSVPEPIYETVVRTSRSSMDPIYSTTASTSFIEPLYSTQLTSASKYNSLSRKTCEEPIYLTKSITNVFGKGFCRC</sequence>
<reference evidence="2 3" key="1">
    <citation type="submission" date="2024-05" db="EMBL/GenBank/DDBJ databases">
        <authorList>
            <person name="Wallberg A."/>
        </authorList>
    </citation>
    <scope>NUCLEOTIDE SEQUENCE [LARGE SCALE GENOMIC DNA]</scope>
</reference>
<dbReference type="EMBL" id="CAXKWB010001656">
    <property type="protein sequence ID" value="CAL4065053.1"/>
    <property type="molecule type" value="Genomic_DNA"/>
</dbReference>
<feature type="region of interest" description="Disordered" evidence="1">
    <location>
        <begin position="50"/>
        <end position="71"/>
    </location>
</feature>
<dbReference type="AlphaFoldDB" id="A0AAV2PWI7"/>
<accession>A0AAV2PWI7</accession>
<feature type="compositionally biased region" description="Low complexity" evidence="1">
    <location>
        <begin position="10"/>
        <end position="28"/>
    </location>
</feature>